<dbReference type="Pfam" id="PF12796">
    <property type="entry name" value="Ank_2"/>
    <property type="match status" value="3"/>
</dbReference>
<feature type="repeat" description="ANK" evidence="3">
    <location>
        <begin position="62"/>
        <end position="91"/>
    </location>
</feature>
<accession>A0A220T6M7</accession>
<dbReference type="Proteomes" id="UP000217428">
    <property type="component" value="Segment"/>
</dbReference>
<dbReference type="Gene3D" id="1.25.40.20">
    <property type="entry name" value="Ankyrin repeat-containing domain"/>
    <property type="match status" value="5"/>
</dbReference>
<dbReference type="PANTHER" id="PTHR24198">
    <property type="entry name" value="ANKYRIN REPEAT AND PROTEIN KINASE DOMAIN-CONTAINING PROTEIN"/>
    <property type="match status" value="1"/>
</dbReference>
<evidence type="ECO:0000313" key="5">
    <source>
        <dbReference type="EMBL" id="ASK51369.1"/>
    </source>
</evidence>
<feature type="repeat" description="ANK" evidence="3">
    <location>
        <begin position="162"/>
        <end position="194"/>
    </location>
</feature>
<dbReference type="InterPro" id="IPR002110">
    <property type="entry name" value="Ankyrin_rpt"/>
</dbReference>
<dbReference type="Pfam" id="PF09372">
    <property type="entry name" value="PRANC"/>
    <property type="match status" value="1"/>
</dbReference>
<feature type="repeat" description="ANK" evidence="3">
    <location>
        <begin position="368"/>
        <end position="400"/>
    </location>
</feature>
<evidence type="ECO:0000313" key="6">
    <source>
        <dbReference type="Proteomes" id="UP000217428"/>
    </source>
</evidence>
<dbReference type="OrthoDB" id="2010at10239"/>
<evidence type="ECO:0000259" key="4">
    <source>
        <dbReference type="Pfam" id="PF09372"/>
    </source>
</evidence>
<keyword evidence="2 3" id="KW-0040">ANK repeat</keyword>
<dbReference type="PROSITE" id="PS50088">
    <property type="entry name" value="ANK_REPEAT"/>
    <property type="match status" value="4"/>
</dbReference>
<gene>
    <name evidence="5" type="ORF">EPTV-WA-168</name>
</gene>
<dbReference type="InterPro" id="IPR036770">
    <property type="entry name" value="Ankyrin_rpt-contain_sf"/>
</dbReference>
<dbReference type="InterPro" id="IPR018272">
    <property type="entry name" value="PRANC_domain"/>
</dbReference>
<dbReference type="EMBL" id="KY747497">
    <property type="protein sequence ID" value="ASK51369.1"/>
    <property type="molecule type" value="Genomic_DNA"/>
</dbReference>
<evidence type="ECO:0000256" key="1">
    <source>
        <dbReference type="ARBA" id="ARBA00022737"/>
    </source>
</evidence>
<evidence type="ECO:0000256" key="3">
    <source>
        <dbReference type="PROSITE-ProRule" id="PRU00023"/>
    </source>
</evidence>
<protein>
    <submittedName>
        <fullName evidence="5">Ankyrin repeat protein</fullName>
    </submittedName>
</protein>
<dbReference type="PROSITE" id="PS50297">
    <property type="entry name" value="ANK_REP_REGION"/>
    <property type="match status" value="3"/>
</dbReference>
<organism evidence="5 6">
    <name type="scientific">Eptesipox virus</name>
    <dbReference type="NCBI Taxonomy" id="1329402"/>
    <lineage>
        <taxon>Viruses</taxon>
        <taxon>Varidnaviria</taxon>
        <taxon>Bamfordvirae</taxon>
        <taxon>Nucleocytoviricota</taxon>
        <taxon>Pokkesviricetes</taxon>
        <taxon>Chitovirales</taxon>
        <taxon>Poxviridae</taxon>
        <taxon>Chordopoxvirinae</taxon>
        <taxon>Vespertilionpoxvirus</taxon>
        <taxon>Vespertilionpoxvirus eptesipox</taxon>
    </lineage>
</organism>
<name>A0A220T6M7_9POXV</name>
<reference evidence="5 6" key="1">
    <citation type="journal article" date="2017" name="Virus Genes">
        <title>Characterization of Eptesipoxvirus, a novel poxvirus from a microchiropteran bat.</title>
        <authorList>
            <person name="Tu S.L."/>
            <person name="Nakazawa Y."/>
            <person name="Gao J."/>
            <person name="Wilkins K."/>
            <person name="Gallardo-Romero N."/>
            <person name="Li Y."/>
            <person name="Emerson G.L."/>
            <person name="Carroll D.S."/>
            <person name="Upton C."/>
        </authorList>
    </citation>
    <scope>NUCLEOTIDE SEQUENCE [LARGE SCALE GENOMIC DNA]</scope>
    <source>
        <strain evidence="5 6">Washington</strain>
    </source>
</reference>
<sequence length="648" mass="75018">MATHACDDVCMCDKLYHIHKEIKNNLYPLHYYVYFKEDIDTVKTLLDNGYDVNKQTQLLLLTPLHYAIIKGNLEMIKLLIKYGADVNIVDIDNHMSIMYCNITEIYNINIVNEILPKITNINKLSNFAENVIHIFSDTTINTVEILKVLYKAGAKMDEKNISNKTPLFMANAKGNIEVVNFLLNIGVKYFTQCKDNNTLLYWSYNHKHIIELSKLWISKGLDINHKNNYGYTPLHMLCYIEPTYEQIKTFIDNGANANLTDNYHNTPLHTYLTTIKQIEPKIIELLLNNMNNININNIYGYSPFKYISTKKNLSIEVIQMFINKNLDNNNKYLSSILHDLVKNNENVDVVKFWLNTFPNINIYDKTAYRSTLLHLAASNKNINMLKFILTKNIDVNAKNNNGESAIFNAVSSIDKIKLLVSAGADITIINNNGESILFNAVRFCKNVEVVKTLINDYKIDVNIVSNYNHVILSYYNLCGIDANDLVDCYINAKPTLDTLLLCMYNINDYDIKNKLMCEKYLLEILILDIKILKNKKYAFIYNEYKNIIDEIENEITLSKSIKIGNSKYTLYDLIKLNNPDITIRFINNDILLKHTSLKYLGYKVSTILNNANKRKEHINNTISKLDNINFNEWNMLPNEIKNKIAKHC</sequence>
<feature type="repeat" description="ANK" evidence="3">
    <location>
        <begin position="229"/>
        <end position="262"/>
    </location>
</feature>
<keyword evidence="1" id="KW-0677">Repeat</keyword>
<dbReference type="PANTHER" id="PTHR24198:SF165">
    <property type="entry name" value="ANKYRIN REPEAT-CONTAINING PROTEIN-RELATED"/>
    <property type="match status" value="1"/>
</dbReference>
<keyword evidence="6" id="KW-1185">Reference proteome</keyword>
<dbReference type="SUPFAM" id="SSF48403">
    <property type="entry name" value="Ankyrin repeat"/>
    <property type="match status" value="2"/>
</dbReference>
<dbReference type="SMART" id="SM00248">
    <property type="entry name" value="ANK"/>
    <property type="match status" value="13"/>
</dbReference>
<evidence type="ECO:0000256" key="2">
    <source>
        <dbReference type="ARBA" id="ARBA00023043"/>
    </source>
</evidence>
<proteinExistence type="predicted"/>
<feature type="domain" description="PRANC" evidence="4">
    <location>
        <begin position="566"/>
        <end position="645"/>
    </location>
</feature>